<sequence>MLKHLLIGLIIGYLTGCSLLPEQGPAPKQLQLQPLSSSTQTQPASSNQSVNMILERPLAPAALMSRSLWYQAQAYELMPFRDHLWTQPLPDQLQQRLEAYLVDQQSGWSIQRDQPGNASGFRLRIHLYDWYLDVERQSLYVNLQVFLLDNQGQVRRQWRWQEEEPLLDNSAPELVNAGQKWLQRWAQALAENLEIFFRQEADPN</sequence>
<proteinExistence type="predicted"/>
<protein>
    <recommendedName>
        <fullName evidence="1">ABC-type transport auxiliary lipoprotein component domain-containing protein</fullName>
    </recommendedName>
</protein>
<dbReference type="OrthoDB" id="5600407at2"/>
<dbReference type="InterPro" id="IPR005586">
    <property type="entry name" value="ABC_trans_aux"/>
</dbReference>
<organism evidence="2 3">
    <name type="scientific">Nitrincola tapanii</name>
    <dbReference type="NCBI Taxonomy" id="1708751"/>
    <lineage>
        <taxon>Bacteria</taxon>
        <taxon>Pseudomonadati</taxon>
        <taxon>Pseudomonadota</taxon>
        <taxon>Gammaproteobacteria</taxon>
        <taxon>Oceanospirillales</taxon>
        <taxon>Oceanospirillaceae</taxon>
        <taxon>Nitrincola</taxon>
    </lineage>
</organism>
<dbReference type="EMBL" id="SMRS01000012">
    <property type="protein sequence ID" value="KAA0873591.1"/>
    <property type="molecule type" value="Genomic_DNA"/>
</dbReference>
<gene>
    <name evidence="2" type="ORF">E1H14_12685</name>
</gene>
<reference evidence="2 3" key="1">
    <citation type="submission" date="2019-03" db="EMBL/GenBank/DDBJ databases">
        <title>Nitrincola sp. nov. isolated from an Indian soda lake.</title>
        <authorList>
            <person name="Joshi A."/>
            <person name="Thite S.V."/>
            <person name="Joseph N."/>
            <person name="Dhotre D."/>
            <person name="Moorthy M."/>
            <person name="Shouche Y.S."/>
        </authorList>
    </citation>
    <scope>NUCLEOTIDE SEQUENCE [LARGE SCALE GENOMIC DNA]</scope>
    <source>
        <strain evidence="2 3">MEB193</strain>
    </source>
</reference>
<evidence type="ECO:0000313" key="2">
    <source>
        <dbReference type="EMBL" id="KAA0873591.1"/>
    </source>
</evidence>
<dbReference type="RefSeq" id="WP_149391855.1">
    <property type="nucleotide sequence ID" value="NZ_SMRS01000012.1"/>
</dbReference>
<dbReference type="Proteomes" id="UP000325302">
    <property type="component" value="Unassembled WGS sequence"/>
</dbReference>
<comment type="caution">
    <text evidence="2">The sequence shown here is derived from an EMBL/GenBank/DDBJ whole genome shotgun (WGS) entry which is preliminary data.</text>
</comment>
<feature type="domain" description="ABC-type transport auxiliary lipoprotein component" evidence="1">
    <location>
        <begin position="37"/>
        <end position="190"/>
    </location>
</feature>
<name>A0A5A9W214_9GAMM</name>
<dbReference type="AlphaFoldDB" id="A0A5A9W214"/>
<evidence type="ECO:0000313" key="3">
    <source>
        <dbReference type="Proteomes" id="UP000325302"/>
    </source>
</evidence>
<dbReference type="Pfam" id="PF03886">
    <property type="entry name" value="ABC_trans_aux"/>
    <property type="match status" value="1"/>
</dbReference>
<accession>A0A5A9W214</accession>
<evidence type="ECO:0000259" key="1">
    <source>
        <dbReference type="Pfam" id="PF03886"/>
    </source>
</evidence>
<dbReference type="SUPFAM" id="SSF159594">
    <property type="entry name" value="XCC0632-like"/>
    <property type="match status" value="1"/>
</dbReference>
<dbReference type="Gene3D" id="3.40.50.10610">
    <property type="entry name" value="ABC-type transport auxiliary lipoprotein component"/>
    <property type="match status" value="1"/>
</dbReference>
<keyword evidence="3" id="KW-1185">Reference proteome</keyword>